<dbReference type="InterPro" id="IPR050553">
    <property type="entry name" value="Thioredoxin_ResA/DsbE_sf"/>
</dbReference>
<keyword evidence="3" id="KW-0614">Plasmid</keyword>
<evidence type="ECO:0000259" key="2">
    <source>
        <dbReference type="PROSITE" id="PS51352"/>
    </source>
</evidence>
<dbReference type="InterPro" id="IPR036249">
    <property type="entry name" value="Thioredoxin-like_sf"/>
</dbReference>
<dbReference type="RefSeq" id="WP_169284767.1">
    <property type="nucleotide sequence ID" value="NZ_CP051681.1"/>
</dbReference>
<gene>
    <name evidence="3" type="ORF">HH215_35585</name>
</gene>
<reference evidence="3 4" key="1">
    <citation type="submission" date="2020-04" db="EMBL/GenBank/DDBJ databases">
        <title>Genome sequencing of novel species.</title>
        <authorList>
            <person name="Heo J."/>
            <person name="Kim S.-J."/>
            <person name="Kim J.-S."/>
            <person name="Hong S.-B."/>
            <person name="Kwon S.-W."/>
        </authorList>
    </citation>
    <scope>NUCLEOTIDE SEQUENCE [LARGE SCALE GENOMIC DNA]</scope>
    <source>
        <strain evidence="3 4">MFER-1</strain>
        <plasmid evidence="3 4">unnamed1</plasmid>
    </source>
</reference>
<dbReference type="SUPFAM" id="SSF52833">
    <property type="entry name" value="Thioredoxin-like"/>
    <property type="match status" value="1"/>
</dbReference>
<dbReference type="PROSITE" id="PS00194">
    <property type="entry name" value="THIOREDOXIN_1"/>
    <property type="match status" value="1"/>
</dbReference>
<dbReference type="PANTHER" id="PTHR42852:SF13">
    <property type="entry name" value="PROTEIN DIPZ"/>
    <property type="match status" value="1"/>
</dbReference>
<accession>A0A7Z2VSZ8</accession>
<sequence>MKKSVIAIIALVMLVAYGAYDYYEKKSSEGTSVRESAGQNIKVGIQKGQQAPDFTLNDLQGNPVKLSDYKGKTVLINFWATWCPPCRVEMPHMQRFYEDYNQQDVVILGANLTPTEEKTDKVMSFVKDYGLTFPILLDSEGTIMQTYQVVAYPTTYLLDSSGVIREKYQGAINYDTMKEAVSKIK</sequence>
<name>A0A7Z2VSZ8_9BACL</name>
<protein>
    <submittedName>
        <fullName evidence="3">TlpA family protein disulfide reductase</fullName>
    </submittedName>
</protein>
<dbReference type="KEGG" id="cheb:HH215_35585"/>
<geneLocation type="plasmid" evidence="3 4">
    <name>unnamed1</name>
</geneLocation>
<dbReference type="CDD" id="cd02966">
    <property type="entry name" value="TlpA_like_family"/>
    <property type="match status" value="1"/>
</dbReference>
<dbReference type="Gene3D" id="3.40.30.10">
    <property type="entry name" value="Glutaredoxin"/>
    <property type="match status" value="1"/>
</dbReference>
<dbReference type="PROSITE" id="PS51352">
    <property type="entry name" value="THIOREDOXIN_2"/>
    <property type="match status" value="1"/>
</dbReference>
<feature type="domain" description="Thioredoxin" evidence="2">
    <location>
        <begin position="45"/>
        <end position="185"/>
    </location>
</feature>
<dbReference type="AlphaFoldDB" id="A0A7Z2VSZ8"/>
<dbReference type="InterPro" id="IPR000866">
    <property type="entry name" value="AhpC/TSA"/>
</dbReference>
<dbReference type="InterPro" id="IPR017937">
    <property type="entry name" value="Thioredoxin_CS"/>
</dbReference>
<dbReference type="PANTHER" id="PTHR42852">
    <property type="entry name" value="THIOL:DISULFIDE INTERCHANGE PROTEIN DSBE"/>
    <property type="match status" value="1"/>
</dbReference>
<evidence type="ECO:0000313" key="3">
    <source>
        <dbReference type="EMBL" id="QJD88570.1"/>
    </source>
</evidence>
<keyword evidence="4" id="KW-1185">Reference proteome</keyword>
<evidence type="ECO:0000256" key="1">
    <source>
        <dbReference type="ARBA" id="ARBA00023157"/>
    </source>
</evidence>
<organism evidence="3 4">
    <name type="scientific">Cohnella herbarum</name>
    <dbReference type="NCBI Taxonomy" id="2728023"/>
    <lineage>
        <taxon>Bacteria</taxon>
        <taxon>Bacillati</taxon>
        <taxon>Bacillota</taxon>
        <taxon>Bacilli</taxon>
        <taxon>Bacillales</taxon>
        <taxon>Paenibacillaceae</taxon>
        <taxon>Cohnella</taxon>
    </lineage>
</organism>
<dbReference type="GO" id="GO:0016491">
    <property type="term" value="F:oxidoreductase activity"/>
    <property type="evidence" value="ECO:0007669"/>
    <property type="project" value="InterPro"/>
</dbReference>
<proteinExistence type="predicted"/>
<dbReference type="Pfam" id="PF00578">
    <property type="entry name" value="AhpC-TSA"/>
    <property type="match status" value="1"/>
</dbReference>
<dbReference type="InterPro" id="IPR013766">
    <property type="entry name" value="Thioredoxin_domain"/>
</dbReference>
<evidence type="ECO:0000313" key="4">
    <source>
        <dbReference type="Proteomes" id="UP000502248"/>
    </source>
</evidence>
<dbReference type="EMBL" id="CP051681">
    <property type="protein sequence ID" value="QJD88570.1"/>
    <property type="molecule type" value="Genomic_DNA"/>
</dbReference>
<dbReference type="Proteomes" id="UP000502248">
    <property type="component" value="Plasmid unnamed1"/>
</dbReference>
<dbReference type="GO" id="GO:0016209">
    <property type="term" value="F:antioxidant activity"/>
    <property type="evidence" value="ECO:0007669"/>
    <property type="project" value="InterPro"/>
</dbReference>
<keyword evidence="1" id="KW-1015">Disulfide bond</keyword>